<keyword evidence="1" id="KW-0862">Zinc</keyword>
<organism evidence="3 4">
    <name type="scientific">Dibothriocephalus latus</name>
    <name type="common">Fish tapeworm</name>
    <name type="synonym">Diphyllobothrium latum</name>
    <dbReference type="NCBI Taxonomy" id="60516"/>
    <lineage>
        <taxon>Eukaryota</taxon>
        <taxon>Metazoa</taxon>
        <taxon>Spiralia</taxon>
        <taxon>Lophotrochozoa</taxon>
        <taxon>Platyhelminthes</taxon>
        <taxon>Cestoda</taxon>
        <taxon>Eucestoda</taxon>
        <taxon>Diphyllobothriidea</taxon>
        <taxon>Diphyllobothriidae</taxon>
        <taxon>Dibothriocephalus</taxon>
    </lineage>
</organism>
<dbReference type="InterPro" id="IPR036511">
    <property type="entry name" value="TGT-like_sf"/>
</dbReference>
<dbReference type="PANTHER" id="PTHR43530">
    <property type="entry name" value="QUEUINE TRNA-RIBOSYLTRANSFERASE CATALYTIC SUBUNIT 1"/>
    <property type="match status" value="1"/>
</dbReference>
<dbReference type="AlphaFoldDB" id="A0A3P6SNT2"/>
<dbReference type="GO" id="GO:0005829">
    <property type="term" value="C:cytosol"/>
    <property type="evidence" value="ECO:0007669"/>
    <property type="project" value="TreeGrafter"/>
</dbReference>
<evidence type="ECO:0000313" key="3">
    <source>
        <dbReference type="EMBL" id="VDK55348.1"/>
    </source>
</evidence>
<dbReference type="EMBL" id="UYRU01020648">
    <property type="protein sequence ID" value="VDK55348.1"/>
    <property type="molecule type" value="Genomic_DNA"/>
</dbReference>
<keyword evidence="4" id="KW-1185">Reference proteome</keyword>
<dbReference type="Pfam" id="PF01702">
    <property type="entry name" value="TGT"/>
    <property type="match status" value="1"/>
</dbReference>
<dbReference type="Gene3D" id="3.20.20.105">
    <property type="entry name" value="Queuine tRNA-ribosyltransferase-like"/>
    <property type="match status" value="1"/>
</dbReference>
<evidence type="ECO:0000259" key="2">
    <source>
        <dbReference type="Pfam" id="PF01702"/>
    </source>
</evidence>
<gene>
    <name evidence="3" type="ORF">DILT_LOCUS2085</name>
</gene>
<evidence type="ECO:0000313" key="4">
    <source>
        <dbReference type="Proteomes" id="UP000281553"/>
    </source>
</evidence>
<dbReference type="GO" id="GO:0008479">
    <property type="term" value="F:tRNA-guanosine(34) queuine transglycosylase activity"/>
    <property type="evidence" value="ECO:0007669"/>
    <property type="project" value="TreeGrafter"/>
</dbReference>
<feature type="domain" description="tRNA-guanine(15) transglycosylase-like" evidence="2">
    <location>
        <begin position="1"/>
        <end position="62"/>
    </location>
</feature>
<dbReference type="OrthoDB" id="6275329at2759"/>
<proteinExistence type="predicted"/>
<accession>A0A3P6SNT2</accession>
<dbReference type="GO" id="GO:0006400">
    <property type="term" value="P:tRNA modification"/>
    <property type="evidence" value="ECO:0007669"/>
    <property type="project" value="InterPro"/>
</dbReference>
<dbReference type="InterPro" id="IPR002616">
    <property type="entry name" value="tRNA_ribo_trans-like"/>
</dbReference>
<dbReference type="PANTHER" id="PTHR43530:SF1">
    <property type="entry name" value="QUEUINE TRNA-RIBOSYLTRANSFERASE CATALYTIC SUBUNIT 1"/>
    <property type="match status" value="1"/>
</dbReference>
<reference evidence="3 4" key="1">
    <citation type="submission" date="2018-11" db="EMBL/GenBank/DDBJ databases">
        <authorList>
            <consortium name="Pathogen Informatics"/>
        </authorList>
    </citation>
    <scope>NUCLEOTIDE SEQUENCE [LARGE SCALE GENOMIC DNA]</scope>
</reference>
<dbReference type="Proteomes" id="UP000281553">
    <property type="component" value="Unassembled WGS sequence"/>
</dbReference>
<name>A0A3P6SNT2_DIBLA</name>
<protein>
    <recommendedName>
        <fullName evidence="2">tRNA-guanine(15) transglycosylase-like domain-containing protein</fullName>
    </recommendedName>
</protein>
<evidence type="ECO:0000256" key="1">
    <source>
        <dbReference type="ARBA" id="ARBA00022833"/>
    </source>
</evidence>
<dbReference type="SUPFAM" id="SSF51713">
    <property type="entry name" value="tRNA-guanine transglycosylase"/>
    <property type="match status" value="1"/>
</dbReference>
<sequence>MMGVGFPVDMVVCSALGCDMFDCVFPTRTARFGQALVRWGQVGTLCAASYILRPPPPCLFCRFIPAFTLSIDSYS</sequence>